<sequence>MSLTDREILELNELCNSLVDDNLTRSDLARLEQWIAKSDDARKFYVRAMGQSASLGHYASELQIEAPDLASPVGNIFHHTKWIWLALAASVVVGALWFVSPTPSDRSDPSELVEYVAKVTGVKSESSGNLIESRLGAFLSRGERFELLQGFAEITFDSGAVLVVEGPALLDVNSPWDATLHEGAITASVPSQAIGFRITNPAVEVVDLGTEFSMVADGKGAANVFVIQGEVEAVPGSNSDKEAILLHENESRRFSVSGASEVEVSQPSAIHSEIPNSFERGANSAKYIYWTLDERSGSVLGARSAGFLPEDYDLTLGKRASGSAHTEGFRNGGLRFDGRTYAKASFPGLSSNLPRTVGFWVQVPKDAALSEAYSMVAWRADSAKLGSRPVHIGWNRNPDEGPLGALRTDFSGGHAMGMTSLRDGLWHYVSIVFVPGIDPDAPVQVKQYVDGKLESSRVTPGPKLSIAARGKESGDPSLADVLWLGCRLGSSGPRKTRFRGALDELIITDRALDPSEISRLMDGQEIALPTL</sequence>
<proteinExistence type="predicted"/>
<dbReference type="AlphaFoldDB" id="A0A5C6C6T6"/>
<evidence type="ECO:0000313" key="3">
    <source>
        <dbReference type="Proteomes" id="UP000318437"/>
    </source>
</evidence>
<feature type="domain" description="FecR protein" evidence="1">
    <location>
        <begin position="178"/>
        <end position="232"/>
    </location>
</feature>
<dbReference type="Pfam" id="PF04773">
    <property type="entry name" value="FecR"/>
    <property type="match status" value="1"/>
</dbReference>
<dbReference type="InterPro" id="IPR006860">
    <property type="entry name" value="FecR"/>
</dbReference>
<dbReference type="Gene3D" id="2.60.120.200">
    <property type="match status" value="1"/>
</dbReference>
<protein>
    <submittedName>
        <fullName evidence="2">FecR protein</fullName>
    </submittedName>
</protein>
<dbReference type="GO" id="GO:0016989">
    <property type="term" value="F:sigma factor antagonist activity"/>
    <property type="evidence" value="ECO:0007669"/>
    <property type="project" value="TreeGrafter"/>
</dbReference>
<dbReference type="SUPFAM" id="SSF49899">
    <property type="entry name" value="Concanavalin A-like lectins/glucanases"/>
    <property type="match status" value="1"/>
</dbReference>
<comment type="caution">
    <text evidence="2">The sequence shown here is derived from an EMBL/GenBank/DDBJ whole genome shotgun (WGS) entry which is preliminary data.</text>
</comment>
<dbReference type="InterPro" id="IPR013320">
    <property type="entry name" value="ConA-like_dom_sf"/>
</dbReference>
<dbReference type="Pfam" id="PF13385">
    <property type="entry name" value="Laminin_G_3"/>
    <property type="match status" value="1"/>
</dbReference>
<gene>
    <name evidence="2" type="ORF">Pla144_49970</name>
</gene>
<organism evidence="2 3">
    <name type="scientific">Bythopirellula polymerisocia</name>
    <dbReference type="NCBI Taxonomy" id="2528003"/>
    <lineage>
        <taxon>Bacteria</taxon>
        <taxon>Pseudomonadati</taxon>
        <taxon>Planctomycetota</taxon>
        <taxon>Planctomycetia</taxon>
        <taxon>Pirellulales</taxon>
        <taxon>Lacipirellulaceae</taxon>
        <taxon>Bythopirellula</taxon>
    </lineage>
</organism>
<dbReference type="PANTHER" id="PTHR30273">
    <property type="entry name" value="PERIPLASMIC SIGNAL SENSOR AND SIGMA FACTOR ACTIVATOR FECR-RELATED"/>
    <property type="match status" value="1"/>
</dbReference>
<dbReference type="InterPro" id="IPR012373">
    <property type="entry name" value="Ferrdict_sens_TM"/>
</dbReference>
<evidence type="ECO:0000259" key="1">
    <source>
        <dbReference type="Pfam" id="PF04773"/>
    </source>
</evidence>
<reference evidence="2 3" key="1">
    <citation type="submission" date="2019-02" db="EMBL/GenBank/DDBJ databases">
        <title>Deep-cultivation of Planctomycetes and their phenomic and genomic characterization uncovers novel biology.</title>
        <authorList>
            <person name="Wiegand S."/>
            <person name="Jogler M."/>
            <person name="Boedeker C."/>
            <person name="Pinto D."/>
            <person name="Vollmers J."/>
            <person name="Rivas-Marin E."/>
            <person name="Kohn T."/>
            <person name="Peeters S.H."/>
            <person name="Heuer A."/>
            <person name="Rast P."/>
            <person name="Oberbeckmann S."/>
            <person name="Bunk B."/>
            <person name="Jeske O."/>
            <person name="Meyerdierks A."/>
            <person name="Storesund J.E."/>
            <person name="Kallscheuer N."/>
            <person name="Luecker S."/>
            <person name="Lage O.M."/>
            <person name="Pohl T."/>
            <person name="Merkel B.J."/>
            <person name="Hornburger P."/>
            <person name="Mueller R.-W."/>
            <person name="Bruemmer F."/>
            <person name="Labrenz M."/>
            <person name="Spormann A.M."/>
            <person name="Op Den Camp H."/>
            <person name="Overmann J."/>
            <person name="Amann R."/>
            <person name="Jetten M.S.M."/>
            <person name="Mascher T."/>
            <person name="Medema M.H."/>
            <person name="Devos D.P."/>
            <person name="Kaster A.-K."/>
            <person name="Ovreas L."/>
            <person name="Rohde M."/>
            <person name="Galperin M.Y."/>
            <person name="Jogler C."/>
        </authorList>
    </citation>
    <scope>NUCLEOTIDE SEQUENCE [LARGE SCALE GENOMIC DNA]</scope>
    <source>
        <strain evidence="2 3">Pla144</strain>
    </source>
</reference>
<dbReference type="OrthoDB" id="275800at2"/>
<accession>A0A5C6C6T6</accession>
<keyword evidence="3" id="KW-1185">Reference proteome</keyword>
<dbReference type="Proteomes" id="UP000318437">
    <property type="component" value="Unassembled WGS sequence"/>
</dbReference>
<dbReference type="PANTHER" id="PTHR30273:SF2">
    <property type="entry name" value="PROTEIN FECR"/>
    <property type="match status" value="1"/>
</dbReference>
<name>A0A5C6C6T6_9BACT</name>
<dbReference type="EMBL" id="SJPS01000016">
    <property type="protein sequence ID" value="TWU20350.1"/>
    <property type="molecule type" value="Genomic_DNA"/>
</dbReference>
<evidence type="ECO:0000313" key="2">
    <source>
        <dbReference type="EMBL" id="TWU20350.1"/>
    </source>
</evidence>
<dbReference type="RefSeq" id="WP_146453200.1">
    <property type="nucleotide sequence ID" value="NZ_SJPS01000016.1"/>
</dbReference>